<dbReference type="Proteomes" id="UP000249865">
    <property type="component" value="Chromosome"/>
</dbReference>
<reference evidence="2" key="1">
    <citation type="submission" date="2018-06" db="EMBL/GenBank/DDBJ databases">
        <title>Complete genome sequences of Mycoplasma anatis, M. anseris and M. cloacale type strains.</title>
        <authorList>
            <person name="Grozner D."/>
            <person name="Forro B."/>
            <person name="Sulyok K.M."/>
            <person name="Marton S."/>
            <person name="Kreizinger Z."/>
            <person name="Banyai K."/>
            <person name="Gyuranecz M."/>
        </authorList>
    </citation>
    <scope>NUCLEOTIDE SEQUENCE [LARGE SCALE GENOMIC DNA]</scope>
    <source>
        <strain evidence="2">NCTC 10199</strain>
    </source>
</reference>
<dbReference type="EMBL" id="CP030103">
    <property type="protein sequence ID" value="AWX42857.1"/>
    <property type="molecule type" value="Genomic_DNA"/>
</dbReference>
<organism evidence="1 2">
    <name type="scientific">Metamycoplasma cloacale</name>
    <dbReference type="NCBI Taxonomy" id="92401"/>
    <lineage>
        <taxon>Bacteria</taxon>
        <taxon>Bacillati</taxon>
        <taxon>Mycoplasmatota</taxon>
        <taxon>Mycoplasmoidales</taxon>
        <taxon>Metamycoplasmataceae</taxon>
        <taxon>Metamycoplasma</taxon>
    </lineage>
</organism>
<sequence>MLKIKNLIITATLCTLPLCTISCKNYSNQNKKILKNLLNPDDDVKNSNVIQDDAKRTKIIIEDILLKIFKNNQLLKTKYLNQQNDLEYQIELLKQITELTKIIKENKQNRNKIEELNNLYSTNWYFIFNNLNKFELVFKEWFILPAVENSSMSNEYIQHISTLNEVNTHSFDNNYLEKLEEGEESAESVNSSILYLLKDNGIFRFRIINESSENPIMKFNSENLFFPNFQGDYVSLQLISNIFHSAVIHGIQNGYDRFENDVIKKKKYNEPATMLLLLKEDNYV</sequence>
<dbReference type="AlphaFoldDB" id="A0A2Z4LNL8"/>
<dbReference type="OrthoDB" id="401212at2"/>
<dbReference type="RefSeq" id="WP_029330337.1">
    <property type="nucleotide sequence ID" value="NZ_CP030103.1"/>
</dbReference>
<dbReference type="KEGG" id="mclo:DK849_02155"/>
<accession>A0A2Z4LNL8</accession>
<evidence type="ECO:0000313" key="2">
    <source>
        <dbReference type="Proteomes" id="UP000249865"/>
    </source>
</evidence>
<name>A0A2Z4LNL8_9BACT</name>
<evidence type="ECO:0000313" key="1">
    <source>
        <dbReference type="EMBL" id="AWX42857.1"/>
    </source>
</evidence>
<gene>
    <name evidence="1" type="ORF">DK849_02155</name>
</gene>
<dbReference type="NCBIfam" id="TIGR04313">
    <property type="entry name" value="aro_clust_Mycop"/>
    <property type="match status" value="1"/>
</dbReference>
<proteinExistence type="predicted"/>
<keyword evidence="2" id="KW-1185">Reference proteome</keyword>
<protein>
    <submittedName>
        <fullName evidence="1">Uncharacterized protein</fullName>
    </submittedName>
</protein>
<dbReference type="InterPro" id="IPR027593">
    <property type="entry name" value="Aro_clust"/>
</dbReference>